<evidence type="ECO:0000256" key="2">
    <source>
        <dbReference type="SAM" id="SignalP"/>
    </source>
</evidence>
<feature type="transmembrane region" description="Helical" evidence="1">
    <location>
        <begin position="92"/>
        <end position="108"/>
    </location>
</feature>
<name>A0A2S0P8Z0_9NEIS</name>
<keyword evidence="1" id="KW-0472">Membrane</keyword>
<reference evidence="3 4" key="1">
    <citation type="submission" date="2018-04" db="EMBL/GenBank/DDBJ databases">
        <title>Denitrifier Microvirgula.</title>
        <authorList>
            <person name="Anderson E."/>
            <person name="Jang J."/>
            <person name="Ishii S."/>
        </authorList>
    </citation>
    <scope>NUCLEOTIDE SEQUENCE [LARGE SCALE GENOMIC DNA]</scope>
    <source>
        <strain evidence="3 4">BE2.4</strain>
    </source>
</reference>
<dbReference type="OrthoDB" id="9808192at2"/>
<feature type="transmembrane region" description="Helical" evidence="1">
    <location>
        <begin position="174"/>
        <end position="191"/>
    </location>
</feature>
<protein>
    <submittedName>
        <fullName evidence="3">Urease accessory protein</fullName>
    </submittedName>
</protein>
<keyword evidence="4" id="KW-1185">Reference proteome</keyword>
<dbReference type="KEGG" id="maer:DAI18_06725"/>
<dbReference type="Proteomes" id="UP000244173">
    <property type="component" value="Chromosome"/>
</dbReference>
<feature type="transmembrane region" description="Helical" evidence="1">
    <location>
        <begin position="115"/>
        <end position="132"/>
    </location>
</feature>
<feature type="transmembrane region" description="Helical" evidence="1">
    <location>
        <begin position="37"/>
        <end position="55"/>
    </location>
</feature>
<keyword evidence="1" id="KW-0812">Transmembrane</keyword>
<dbReference type="PIRSF" id="PIRSF016919">
    <property type="entry name" value="HupE_UreJ"/>
    <property type="match status" value="1"/>
</dbReference>
<gene>
    <name evidence="3" type="ORF">DAI18_06725</name>
</gene>
<dbReference type="InterPro" id="IPR007038">
    <property type="entry name" value="HupE_UreJ"/>
</dbReference>
<feature type="signal peptide" evidence="2">
    <location>
        <begin position="1"/>
        <end position="21"/>
    </location>
</feature>
<dbReference type="Pfam" id="PF04955">
    <property type="entry name" value="HupE_UreJ"/>
    <property type="match status" value="1"/>
</dbReference>
<evidence type="ECO:0000313" key="3">
    <source>
        <dbReference type="EMBL" id="AVY93773.1"/>
    </source>
</evidence>
<keyword evidence="2" id="KW-0732">Signal</keyword>
<dbReference type="AlphaFoldDB" id="A0A2S0P8Z0"/>
<keyword evidence="1" id="KW-1133">Transmembrane helix</keyword>
<feature type="chain" id="PRO_5015726450" evidence="2">
    <location>
        <begin position="22"/>
        <end position="192"/>
    </location>
</feature>
<accession>A0A2S0P8Z0</accession>
<dbReference type="STRING" id="1122240.GCA_000620105_03444"/>
<evidence type="ECO:0000256" key="1">
    <source>
        <dbReference type="SAM" id="Phobius"/>
    </source>
</evidence>
<organism evidence="3 4">
    <name type="scientific">Microvirgula aerodenitrificans</name>
    <dbReference type="NCBI Taxonomy" id="57480"/>
    <lineage>
        <taxon>Bacteria</taxon>
        <taxon>Pseudomonadati</taxon>
        <taxon>Pseudomonadota</taxon>
        <taxon>Betaproteobacteria</taxon>
        <taxon>Neisseriales</taxon>
        <taxon>Aquaspirillaceae</taxon>
        <taxon>Microvirgula</taxon>
    </lineage>
</organism>
<proteinExistence type="predicted"/>
<sequence length="192" mass="19180">MRKFPLFATVALLLLSTAAQAHPGHGASGLESGFLHPFSGLDHLLTMLAVGLWSWQMGGPARWQGPLTFMLMLAVGGALGWSGVSVPGLESGIAASVVATGLLVAFALRPHRSVALGLIGAFAVLHGMAHGLEMPADASGIAFAAGFVVASGLLHGAGLLIGAGQQRVGLHTQLARAAGVAIALTGVGLLAG</sequence>
<feature type="transmembrane region" description="Helical" evidence="1">
    <location>
        <begin position="138"/>
        <end position="162"/>
    </location>
</feature>
<dbReference type="RefSeq" id="WP_028500257.1">
    <property type="nucleotide sequence ID" value="NZ_CP028519.1"/>
</dbReference>
<evidence type="ECO:0000313" key="4">
    <source>
        <dbReference type="Proteomes" id="UP000244173"/>
    </source>
</evidence>
<feature type="transmembrane region" description="Helical" evidence="1">
    <location>
        <begin position="67"/>
        <end position="86"/>
    </location>
</feature>
<dbReference type="EMBL" id="CP028519">
    <property type="protein sequence ID" value="AVY93773.1"/>
    <property type="molecule type" value="Genomic_DNA"/>
</dbReference>